<dbReference type="GO" id="GO:0016787">
    <property type="term" value="F:hydrolase activity"/>
    <property type="evidence" value="ECO:0007669"/>
    <property type="project" value="UniProtKB-KW"/>
</dbReference>
<dbReference type="InterPro" id="IPR011324">
    <property type="entry name" value="Cytotoxic_necrot_fac-like_cat"/>
</dbReference>
<organism evidence="11 12">
    <name type="scientific">Sunxiuqinia elliptica</name>
    <dbReference type="NCBI Taxonomy" id="655355"/>
    <lineage>
        <taxon>Bacteria</taxon>
        <taxon>Pseudomonadati</taxon>
        <taxon>Bacteroidota</taxon>
        <taxon>Bacteroidia</taxon>
        <taxon>Marinilabiliales</taxon>
        <taxon>Prolixibacteraceae</taxon>
        <taxon>Sunxiuqinia</taxon>
    </lineage>
</organism>
<dbReference type="GO" id="GO:0005507">
    <property type="term" value="F:copper ion binding"/>
    <property type="evidence" value="ECO:0007669"/>
    <property type="project" value="TreeGrafter"/>
</dbReference>
<dbReference type="NCBIfam" id="TIGR00726">
    <property type="entry name" value="peptidoglycan editing factor PgeF"/>
    <property type="match status" value="1"/>
</dbReference>
<evidence type="ECO:0000256" key="1">
    <source>
        <dbReference type="ARBA" id="ARBA00000553"/>
    </source>
</evidence>
<gene>
    <name evidence="11" type="ORF">SAMN05216283_101792</name>
</gene>
<dbReference type="RefSeq" id="WP_093918497.1">
    <property type="nucleotide sequence ID" value="NZ_FONW01000001.1"/>
</dbReference>
<dbReference type="InterPro" id="IPR003730">
    <property type="entry name" value="Cu_polyphenol_OxRdtase"/>
</dbReference>
<evidence type="ECO:0000256" key="7">
    <source>
        <dbReference type="ARBA" id="ARBA00047989"/>
    </source>
</evidence>
<dbReference type="Proteomes" id="UP000198964">
    <property type="component" value="Unassembled WGS sequence"/>
</dbReference>
<evidence type="ECO:0000256" key="6">
    <source>
        <dbReference type="ARBA" id="ARBA00022833"/>
    </source>
</evidence>
<dbReference type="STRING" id="655355.SAMN05216283_101792"/>
<dbReference type="Gene3D" id="3.60.140.10">
    <property type="entry name" value="CNF1/YfiH-like putative cysteine hydrolases"/>
    <property type="match status" value="1"/>
</dbReference>
<name>A0A1I2CPD1_9BACT</name>
<dbReference type="CDD" id="cd16833">
    <property type="entry name" value="YfiH"/>
    <property type="match status" value="1"/>
</dbReference>
<evidence type="ECO:0000313" key="11">
    <source>
        <dbReference type="EMBL" id="SFE70118.1"/>
    </source>
</evidence>
<keyword evidence="4" id="KW-0479">Metal-binding</keyword>
<evidence type="ECO:0000256" key="4">
    <source>
        <dbReference type="ARBA" id="ARBA00022723"/>
    </source>
</evidence>
<keyword evidence="3" id="KW-0808">Transferase</keyword>
<protein>
    <recommendedName>
        <fullName evidence="10">Purine nucleoside phosphorylase</fullName>
    </recommendedName>
</protein>
<dbReference type="PANTHER" id="PTHR30616">
    <property type="entry name" value="UNCHARACTERIZED PROTEIN YFIH"/>
    <property type="match status" value="1"/>
</dbReference>
<sequence>MERIELGHKSFLTFDKLREVGVLHFTSTKQGWGNDGLARFTGDAPEVYGSFRLELAHAFKLSPEQLIFPRQTHSNQVQVVCQPTETANLEETDALITNQPNICLCVQTADCVPILLFDPVQQVIAAVHAGWRGTVSKLVSKTIHEMQRSFDTFPEDIIAGIGPSIHLHVYEVGKDVIRAVRENFTEHRNLLKPAMADGKAYFDLWAANKALMGEAGIPEDQVEIMGLCTYSHESLFYSARRDGVATGRMVSGIMLGE</sequence>
<dbReference type="SUPFAM" id="SSF64438">
    <property type="entry name" value="CNF1/YfiH-like putative cysteine hydrolases"/>
    <property type="match status" value="1"/>
</dbReference>
<reference evidence="11 12" key="1">
    <citation type="submission" date="2016-10" db="EMBL/GenBank/DDBJ databases">
        <authorList>
            <person name="de Groot N.N."/>
        </authorList>
    </citation>
    <scope>NUCLEOTIDE SEQUENCE [LARGE SCALE GENOMIC DNA]</scope>
    <source>
        <strain evidence="11 12">CGMCC 1.9156</strain>
    </source>
</reference>
<evidence type="ECO:0000256" key="3">
    <source>
        <dbReference type="ARBA" id="ARBA00022679"/>
    </source>
</evidence>
<comment type="catalytic activity">
    <reaction evidence="7">
        <text>adenosine + H2O + H(+) = inosine + NH4(+)</text>
        <dbReference type="Rhea" id="RHEA:24408"/>
        <dbReference type="ChEBI" id="CHEBI:15377"/>
        <dbReference type="ChEBI" id="CHEBI:15378"/>
        <dbReference type="ChEBI" id="CHEBI:16335"/>
        <dbReference type="ChEBI" id="CHEBI:17596"/>
        <dbReference type="ChEBI" id="CHEBI:28938"/>
        <dbReference type="EC" id="3.5.4.4"/>
    </reaction>
    <physiologicalReaction direction="left-to-right" evidence="7">
        <dbReference type="Rhea" id="RHEA:24409"/>
    </physiologicalReaction>
</comment>
<evidence type="ECO:0000256" key="5">
    <source>
        <dbReference type="ARBA" id="ARBA00022801"/>
    </source>
</evidence>
<dbReference type="InterPro" id="IPR038371">
    <property type="entry name" value="Cu_polyphenol_OxRdtase_sf"/>
</dbReference>
<evidence type="ECO:0000256" key="8">
    <source>
        <dbReference type="ARBA" id="ARBA00048968"/>
    </source>
</evidence>
<evidence type="ECO:0000256" key="9">
    <source>
        <dbReference type="ARBA" id="ARBA00049893"/>
    </source>
</evidence>
<dbReference type="PANTHER" id="PTHR30616:SF2">
    <property type="entry name" value="PURINE NUCLEOSIDE PHOSPHORYLASE LACC1"/>
    <property type="match status" value="1"/>
</dbReference>
<comment type="catalytic activity">
    <reaction evidence="1">
        <text>inosine + phosphate = alpha-D-ribose 1-phosphate + hypoxanthine</text>
        <dbReference type="Rhea" id="RHEA:27646"/>
        <dbReference type="ChEBI" id="CHEBI:17368"/>
        <dbReference type="ChEBI" id="CHEBI:17596"/>
        <dbReference type="ChEBI" id="CHEBI:43474"/>
        <dbReference type="ChEBI" id="CHEBI:57720"/>
        <dbReference type="EC" id="2.4.2.1"/>
    </reaction>
    <physiologicalReaction direction="left-to-right" evidence="1">
        <dbReference type="Rhea" id="RHEA:27647"/>
    </physiologicalReaction>
</comment>
<dbReference type="Pfam" id="PF02578">
    <property type="entry name" value="Cu-oxidase_4"/>
    <property type="match status" value="1"/>
</dbReference>
<dbReference type="GO" id="GO:0017061">
    <property type="term" value="F:S-methyl-5-thioadenosine phosphorylase activity"/>
    <property type="evidence" value="ECO:0007669"/>
    <property type="project" value="UniProtKB-EC"/>
</dbReference>
<proteinExistence type="inferred from homology"/>
<dbReference type="AlphaFoldDB" id="A0A1I2CPD1"/>
<keyword evidence="12" id="KW-1185">Reference proteome</keyword>
<keyword evidence="6" id="KW-0862">Zinc</keyword>
<evidence type="ECO:0000256" key="10">
    <source>
        <dbReference type="RuleBase" id="RU361274"/>
    </source>
</evidence>
<comment type="catalytic activity">
    <reaction evidence="9">
        <text>S-methyl-5'-thioadenosine + phosphate = 5-(methylsulfanyl)-alpha-D-ribose 1-phosphate + adenine</text>
        <dbReference type="Rhea" id="RHEA:11852"/>
        <dbReference type="ChEBI" id="CHEBI:16708"/>
        <dbReference type="ChEBI" id="CHEBI:17509"/>
        <dbReference type="ChEBI" id="CHEBI:43474"/>
        <dbReference type="ChEBI" id="CHEBI:58533"/>
        <dbReference type="EC" id="2.4.2.28"/>
    </reaction>
    <physiologicalReaction direction="left-to-right" evidence="9">
        <dbReference type="Rhea" id="RHEA:11853"/>
    </physiologicalReaction>
</comment>
<evidence type="ECO:0000313" key="12">
    <source>
        <dbReference type="Proteomes" id="UP000198964"/>
    </source>
</evidence>
<evidence type="ECO:0000256" key="2">
    <source>
        <dbReference type="ARBA" id="ARBA00007353"/>
    </source>
</evidence>
<accession>A0A1I2CPD1</accession>
<keyword evidence="5" id="KW-0378">Hydrolase</keyword>
<comment type="catalytic activity">
    <reaction evidence="8">
        <text>adenosine + phosphate = alpha-D-ribose 1-phosphate + adenine</text>
        <dbReference type="Rhea" id="RHEA:27642"/>
        <dbReference type="ChEBI" id="CHEBI:16335"/>
        <dbReference type="ChEBI" id="CHEBI:16708"/>
        <dbReference type="ChEBI" id="CHEBI:43474"/>
        <dbReference type="ChEBI" id="CHEBI:57720"/>
        <dbReference type="EC" id="2.4.2.1"/>
    </reaction>
    <physiologicalReaction direction="left-to-right" evidence="8">
        <dbReference type="Rhea" id="RHEA:27643"/>
    </physiologicalReaction>
</comment>
<comment type="similarity">
    <text evidence="2 10">Belongs to the purine nucleoside phosphorylase YfiH/LACC1 family.</text>
</comment>
<dbReference type="EMBL" id="FONW01000001">
    <property type="protein sequence ID" value="SFE70118.1"/>
    <property type="molecule type" value="Genomic_DNA"/>
</dbReference>